<gene>
    <name evidence="2" type="ORF">DC077_00535</name>
    <name evidence="3" type="ORF">DC078_04105</name>
</gene>
<dbReference type="RefSeq" id="WP_109201332.1">
    <property type="nucleotide sequence ID" value="NZ_QEWS01000012.1"/>
</dbReference>
<dbReference type="Proteomes" id="UP000245059">
    <property type="component" value="Unassembled WGS sequence"/>
</dbReference>
<name>A0A2U2AT52_9GAMM</name>
<organism evidence="2 4">
    <name type="scientific">Ignatzschineria cameli</name>
    <dbReference type="NCBI Taxonomy" id="2182793"/>
    <lineage>
        <taxon>Bacteria</taxon>
        <taxon>Pseudomonadati</taxon>
        <taxon>Pseudomonadota</taxon>
        <taxon>Gammaproteobacteria</taxon>
        <taxon>Cardiobacteriales</taxon>
        <taxon>Ignatzschineriaceae</taxon>
        <taxon>Ignatzschineria</taxon>
    </lineage>
</organism>
<dbReference type="OrthoDB" id="9947253at2"/>
<reference evidence="2" key="1">
    <citation type="journal article" date="2018" name="Genome Announc.">
        <title>Ignatzschineria cameli sp. nov., isolated from necrotic foot tissue of dromedaries (Camelus dromedarius) and associated maggots (Wohlfahrtia species) in Dubai.</title>
        <authorList>
            <person name="Tsang C.C."/>
            <person name="Tang J.Y."/>
            <person name="Fong J.Y."/>
            <person name="Kinne J."/>
            <person name="Lee H.H."/>
            <person name="Joseph M."/>
            <person name="Jose S."/>
            <person name="Schuster R.K."/>
            <person name="Tang Y."/>
            <person name="Sivakumar S."/>
            <person name="Chen J.H."/>
            <person name="Teng J.L."/>
            <person name="Lau S.K."/>
            <person name="Wernery U."/>
            <person name="Woo P.C."/>
        </authorList>
    </citation>
    <scope>NUCLEOTIDE SEQUENCE</scope>
    <source>
        <strain evidence="2">UAE-HKU57</strain>
        <strain evidence="3">UAE-HKU58</strain>
    </source>
</reference>
<evidence type="ECO:0000313" key="2">
    <source>
        <dbReference type="EMBL" id="PWD87805.1"/>
    </source>
</evidence>
<comment type="caution">
    <text evidence="2">The sequence shown here is derived from an EMBL/GenBank/DDBJ whole genome shotgun (WGS) entry which is preliminary data.</text>
</comment>
<evidence type="ECO:0000313" key="3">
    <source>
        <dbReference type="EMBL" id="PWD93008.1"/>
    </source>
</evidence>
<evidence type="ECO:0000256" key="1">
    <source>
        <dbReference type="SAM" id="MobiDB-lite"/>
    </source>
</evidence>
<dbReference type="Proteomes" id="UP000245217">
    <property type="component" value="Unassembled WGS sequence"/>
</dbReference>
<feature type="region of interest" description="Disordered" evidence="1">
    <location>
        <begin position="26"/>
        <end position="49"/>
    </location>
</feature>
<evidence type="ECO:0000313" key="5">
    <source>
        <dbReference type="Proteomes" id="UP000245217"/>
    </source>
</evidence>
<sequence>MTNDHTPRDMQNIDFSEQHQNIDAQCGKNHNQNQNRNRNQNYNYDDRDDSRKIGTLEREGAQDAITDTYSREIYSKEIEFKEIESRQIDFNQIALQQYQLQASPYQLFLQFVPASGRIGIWLKDNSTIDRNSAISQQCRVGGEEIRSRLLGYYCSEKQCWYHQNSDIKLSSTALIEIEAYASGYALRRSADFSTKRTLAHYLSHYAGYTL</sequence>
<reference evidence="4 5" key="2">
    <citation type="submission" date="2018-05" db="EMBL/GenBank/DDBJ databases">
        <title>Ignatzschineria dubaiensis sp. nov., isolated from necrotic foot tissues of dromedaries (Camelus dromedarius) and associated maggots in Dubai, United Arab Emirates.</title>
        <authorList>
            <person name="Tsang C.C."/>
            <person name="Tang J.Y.M."/>
            <person name="Fong J.Y.H."/>
            <person name="Kinne J."/>
            <person name="Lee H.H."/>
            <person name="Joseph M."/>
            <person name="Jose S."/>
            <person name="Schuster R.K."/>
            <person name="Tang Y."/>
            <person name="Sivakumar S."/>
            <person name="Chen J.H.K."/>
            <person name="Teng J.L.L."/>
            <person name="Lau S.K.P."/>
            <person name="Wernery U."/>
            <person name="Woo P.C.Y."/>
        </authorList>
    </citation>
    <scope>NUCLEOTIDE SEQUENCE [LARGE SCALE GENOMIC DNA]</scope>
    <source>
        <strain evidence="4">UAE-HKU57</strain>
        <strain evidence="5">UAE-HKU58</strain>
    </source>
</reference>
<dbReference type="AlphaFoldDB" id="A0A2U2AT52"/>
<dbReference type="EMBL" id="QEWW01000001">
    <property type="protein sequence ID" value="PWD87805.1"/>
    <property type="molecule type" value="Genomic_DNA"/>
</dbReference>
<feature type="compositionally biased region" description="Low complexity" evidence="1">
    <location>
        <begin position="31"/>
        <end position="43"/>
    </location>
</feature>
<evidence type="ECO:0000313" key="4">
    <source>
        <dbReference type="Proteomes" id="UP000245059"/>
    </source>
</evidence>
<protein>
    <submittedName>
        <fullName evidence="2">Uncharacterized protein</fullName>
    </submittedName>
</protein>
<proteinExistence type="predicted"/>
<accession>A0A2U2AT52</accession>
<dbReference type="EMBL" id="QEWV01000003">
    <property type="protein sequence ID" value="PWD93008.1"/>
    <property type="molecule type" value="Genomic_DNA"/>
</dbReference>
<keyword evidence="5" id="KW-1185">Reference proteome</keyword>